<dbReference type="EMBL" id="CAFBOZ010000097">
    <property type="protein sequence ID" value="CAB5003479.1"/>
    <property type="molecule type" value="Genomic_DNA"/>
</dbReference>
<sequence>MLDRCAAMRDTLGYCADVATPHHSDPSQVEPAATAAGNATPEQMRAAMADYVAELHGAYLDQAAHLPPGERAELPLVAAGTFTVVAVGTRHLHVLATTAPLPRPTGQEVEISGHDRGLTWTLRFFDPVLVPELAAIDESAGPDALAVRRAVGVADVVYHVSLAPGGGLSAHHAQHAGTGLANAHTSSVRDYDAMRELVPGRSDLVDEFASAQRLGLAIAARLLARELVPRSASIDAADDAVSLRRAVLASLRLPADDHP</sequence>
<organism evidence="1">
    <name type="scientific">freshwater metagenome</name>
    <dbReference type="NCBI Taxonomy" id="449393"/>
    <lineage>
        <taxon>unclassified sequences</taxon>
        <taxon>metagenomes</taxon>
        <taxon>ecological metagenomes</taxon>
    </lineage>
</organism>
<evidence type="ECO:0000313" key="1">
    <source>
        <dbReference type="EMBL" id="CAB5003479.1"/>
    </source>
</evidence>
<gene>
    <name evidence="1" type="ORF">UFOPK3992_00803</name>
</gene>
<accession>A0A6J7PJ90</accession>
<protein>
    <submittedName>
        <fullName evidence="1">Unannotated protein</fullName>
    </submittedName>
</protein>
<name>A0A6J7PJ90_9ZZZZ</name>
<dbReference type="AlphaFoldDB" id="A0A6J7PJ90"/>
<proteinExistence type="predicted"/>
<reference evidence="1" key="1">
    <citation type="submission" date="2020-05" db="EMBL/GenBank/DDBJ databases">
        <authorList>
            <person name="Chiriac C."/>
            <person name="Salcher M."/>
            <person name="Ghai R."/>
            <person name="Kavagutti S V."/>
        </authorList>
    </citation>
    <scope>NUCLEOTIDE SEQUENCE</scope>
</reference>